<protein>
    <submittedName>
        <fullName evidence="2">Uncharacterized protein</fullName>
    </submittedName>
</protein>
<gene>
    <name evidence="2" type="ORF">A4E84_32925</name>
</gene>
<dbReference type="EMBL" id="CP015098">
    <property type="protein sequence ID" value="AMW13883.1"/>
    <property type="molecule type" value="Genomic_DNA"/>
</dbReference>
<evidence type="ECO:0000256" key="1">
    <source>
        <dbReference type="SAM" id="MobiDB-lite"/>
    </source>
</evidence>
<dbReference type="KEGG" id="stsi:A4E84_32925"/>
<reference evidence="3" key="1">
    <citation type="submission" date="2016-04" db="EMBL/GenBank/DDBJ databases">
        <authorList>
            <person name="Zhang B."/>
        </authorList>
    </citation>
    <scope>NUCLEOTIDE SEQUENCE [LARGE SCALE GENOMIC DNA]</scope>
    <source>
        <strain evidence="3">S10</strain>
    </source>
</reference>
<name>A0A143C8W4_9ACTN</name>
<evidence type="ECO:0000313" key="2">
    <source>
        <dbReference type="EMBL" id="AMW13883.1"/>
    </source>
</evidence>
<keyword evidence="3" id="KW-1185">Reference proteome</keyword>
<feature type="region of interest" description="Disordered" evidence="1">
    <location>
        <begin position="169"/>
        <end position="191"/>
    </location>
</feature>
<accession>A0A143C8W4</accession>
<dbReference type="STRING" id="1783515.A4E84_32925"/>
<evidence type="ECO:0000313" key="3">
    <source>
        <dbReference type="Proteomes" id="UP000076096"/>
    </source>
</evidence>
<proteinExistence type="predicted"/>
<sequence>MKRGVGLPVAAAVEATELPASRGTLDKPDLLYCLGAHGYGTVCPGFMTIVEKNGRYHARHVRGEVSETAGESELHKALKKPGQQRHVRIAVLHARRRHQHHEQQQPQRVHSQVPLTAAHLLPSVPARRGARHACRRPQRPGVHDRRRRIDLAALLDPDRIAQPVVQFGQQHADLPAAGEGMHPPKRRKVRR</sequence>
<organism evidence="2 3">
    <name type="scientific">Streptomyces qaidamensis</name>
    <dbReference type="NCBI Taxonomy" id="1783515"/>
    <lineage>
        <taxon>Bacteria</taxon>
        <taxon>Bacillati</taxon>
        <taxon>Actinomycetota</taxon>
        <taxon>Actinomycetes</taxon>
        <taxon>Kitasatosporales</taxon>
        <taxon>Streptomycetaceae</taxon>
        <taxon>Streptomyces</taxon>
        <taxon>Streptomyces aurantiacus group</taxon>
    </lineage>
</organism>
<dbReference type="AlphaFoldDB" id="A0A143C8W4"/>
<dbReference type="Proteomes" id="UP000076096">
    <property type="component" value="Chromosome"/>
</dbReference>